<dbReference type="EMBL" id="FQUO01000005">
    <property type="protein sequence ID" value="SHF16876.1"/>
    <property type="molecule type" value="Genomic_DNA"/>
</dbReference>
<protein>
    <submittedName>
        <fullName evidence="1">Uncharacterized protein</fullName>
    </submittedName>
</protein>
<organism evidence="1 2">
    <name type="scientific">Cnuella takakiae</name>
    <dbReference type="NCBI Taxonomy" id="1302690"/>
    <lineage>
        <taxon>Bacteria</taxon>
        <taxon>Pseudomonadati</taxon>
        <taxon>Bacteroidota</taxon>
        <taxon>Chitinophagia</taxon>
        <taxon>Chitinophagales</taxon>
        <taxon>Chitinophagaceae</taxon>
        <taxon>Cnuella</taxon>
    </lineage>
</organism>
<proteinExistence type="predicted"/>
<evidence type="ECO:0000313" key="1">
    <source>
        <dbReference type="EMBL" id="SHF16876.1"/>
    </source>
</evidence>
<accession>A0A1M4ZH06</accession>
<dbReference type="STRING" id="1302690.BUE76_21795"/>
<dbReference type="Proteomes" id="UP000184368">
    <property type="component" value="Unassembled WGS sequence"/>
</dbReference>
<keyword evidence="2" id="KW-1185">Reference proteome</keyword>
<dbReference type="PROSITE" id="PS51257">
    <property type="entry name" value="PROKAR_LIPOPROTEIN"/>
    <property type="match status" value="1"/>
</dbReference>
<name>A0A1M4ZH06_9BACT</name>
<reference evidence="1 2" key="1">
    <citation type="submission" date="2016-11" db="EMBL/GenBank/DDBJ databases">
        <authorList>
            <person name="Jaros S."/>
            <person name="Januszkiewicz K."/>
            <person name="Wedrychowicz H."/>
        </authorList>
    </citation>
    <scope>NUCLEOTIDE SEQUENCE [LARGE SCALE GENOMIC DNA]</scope>
    <source>
        <strain evidence="1 2">DSM 26897</strain>
    </source>
</reference>
<evidence type="ECO:0000313" key="2">
    <source>
        <dbReference type="Proteomes" id="UP000184368"/>
    </source>
</evidence>
<sequence length="123" mass="14053">MKPLLLCVVVSIFLIGCIARNSKVKLPAGIYVNQSESEFSIANDTVILKPEHDDWIYVRHLITYKRKLDHGFGPVKYSNTEFRARFQSEDKVVVNPRNGNRYSFPDVGGKLIYNGTMYLALKD</sequence>
<gene>
    <name evidence="1" type="ORF">SAMN05444008_105208</name>
</gene>
<dbReference type="RefSeq" id="WP_073041980.1">
    <property type="nucleotide sequence ID" value="NZ_FQUO01000005.1"/>
</dbReference>
<dbReference type="AlphaFoldDB" id="A0A1M4ZH06"/>